<evidence type="ECO:0000256" key="3">
    <source>
        <dbReference type="PIRSR" id="PIRSR606689-1"/>
    </source>
</evidence>
<feature type="binding site" evidence="4">
    <location>
        <position position="39"/>
    </location>
    <ligand>
        <name>Mg(2+)</name>
        <dbReference type="ChEBI" id="CHEBI:18420"/>
    </ligand>
</feature>
<dbReference type="InterPro" id="IPR027417">
    <property type="entry name" value="P-loop_NTPase"/>
</dbReference>
<feature type="binding site" evidence="3">
    <location>
        <begin position="32"/>
        <end position="39"/>
    </location>
    <ligand>
        <name>GTP</name>
        <dbReference type="ChEBI" id="CHEBI:37565"/>
    </ligand>
</feature>
<gene>
    <name evidence="7" type="ORF">BCR32DRAFT_296914</name>
</gene>
<feature type="binding site" evidence="3">
    <location>
        <position position="78"/>
    </location>
    <ligand>
        <name>GTP</name>
        <dbReference type="ChEBI" id="CHEBI:37565"/>
    </ligand>
</feature>
<keyword evidence="1 3" id="KW-0547">Nucleotide-binding</keyword>
<keyword evidence="4" id="KW-0460">Magnesium</keyword>
<comment type="caution">
    <text evidence="7">The sequence shown here is derived from an EMBL/GenBank/DDBJ whole genome shotgun (WGS) entry which is preliminary data.</text>
</comment>
<feature type="binding site" evidence="4">
    <location>
        <position position="56"/>
    </location>
    <ligand>
        <name>Mg(2+)</name>
        <dbReference type="ChEBI" id="CHEBI:18420"/>
    </ligand>
</feature>
<dbReference type="InterPro" id="IPR005225">
    <property type="entry name" value="Small_GTP-bd"/>
</dbReference>
<dbReference type="GO" id="GO:0005525">
    <property type="term" value="F:GTP binding"/>
    <property type="evidence" value="ECO:0007669"/>
    <property type="project" value="UniProtKB-KW"/>
</dbReference>
<dbReference type="InterPro" id="IPR006689">
    <property type="entry name" value="Small_GTPase_ARF/SAR"/>
</dbReference>
<dbReference type="NCBIfam" id="TIGR00231">
    <property type="entry name" value="small_GTP"/>
    <property type="match status" value="1"/>
</dbReference>
<evidence type="ECO:0000256" key="2">
    <source>
        <dbReference type="ARBA" id="ARBA00023134"/>
    </source>
</evidence>
<organism evidence="7 8">
    <name type="scientific">Anaeromyces robustus</name>
    <dbReference type="NCBI Taxonomy" id="1754192"/>
    <lineage>
        <taxon>Eukaryota</taxon>
        <taxon>Fungi</taxon>
        <taxon>Fungi incertae sedis</taxon>
        <taxon>Chytridiomycota</taxon>
        <taxon>Chytridiomycota incertae sedis</taxon>
        <taxon>Neocallimastigomycetes</taxon>
        <taxon>Neocallimastigales</taxon>
        <taxon>Neocallimastigaceae</taxon>
        <taxon>Anaeromyces</taxon>
    </lineage>
</organism>
<proteinExistence type="inferred from homology"/>
<comment type="similarity">
    <text evidence="5">Belongs to the small GTPase superfamily. Arf family.</text>
</comment>
<evidence type="ECO:0000313" key="8">
    <source>
        <dbReference type="Proteomes" id="UP000193944"/>
    </source>
</evidence>
<evidence type="ECO:0000256" key="6">
    <source>
        <dbReference type="SAM" id="MobiDB-lite"/>
    </source>
</evidence>
<dbReference type="InterPro" id="IPR051995">
    <property type="entry name" value="Ciliary_GTPase"/>
</dbReference>
<feature type="region of interest" description="Disordered" evidence="6">
    <location>
        <begin position="238"/>
        <end position="287"/>
    </location>
</feature>
<name>A0A1Y1WQ83_9FUNG</name>
<dbReference type="EMBL" id="MCFG01000358">
    <property type="protein sequence ID" value="ORX75416.1"/>
    <property type="molecule type" value="Genomic_DNA"/>
</dbReference>
<keyword evidence="8" id="KW-1185">Reference proteome</keyword>
<feature type="binding site" evidence="3">
    <location>
        <begin position="134"/>
        <end position="137"/>
    </location>
    <ligand>
        <name>GTP</name>
        <dbReference type="ChEBI" id="CHEBI:37565"/>
    </ligand>
</feature>
<evidence type="ECO:0000256" key="5">
    <source>
        <dbReference type="RuleBase" id="RU003925"/>
    </source>
</evidence>
<evidence type="ECO:0000256" key="1">
    <source>
        <dbReference type="ARBA" id="ARBA00022741"/>
    </source>
</evidence>
<dbReference type="PRINTS" id="PR00328">
    <property type="entry name" value="SAR1GTPBP"/>
</dbReference>
<dbReference type="PANTHER" id="PTHR46090">
    <property type="entry name" value="ADP-RIBOSYLATION FACTOR-LIKE PROTEIN 13B"/>
    <property type="match status" value="1"/>
</dbReference>
<dbReference type="PANTHER" id="PTHR46090:SF2">
    <property type="entry name" value="ADP-RIBOSYLATION FACTOR-LIKE PROTEIN 13B"/>
    <property type="match status" value="1"/>
</dbReference>
<evidence type="ECO:0000313" key="7">
    <source>
        <dbReference type="EMBL" id="ORX75416.1"/>
    </source>
</evidence>
<dbReference type="Proteomes" id="UP000193944">
    <property type="component" value="Unassembled WGS sequence"/>
</dbReference>
<reference evidence="7 8" key="2">
    <citation type="submission" date="2016-08" db="EMBL/GenBank/DDBJ databases">
        <title>Pervasive Adenine N6-methylation of Active Genes in Fungi.</title>
        <authorList>
            <consortium name="DOE Joint Genome Institute"/>
            <person name="Mondo S.J."/>
            <person name="Dannebaum R.O."/>
            <person name="Kuo R.C."/>
            <person name="Labutti K."/>
            <person name="Haridas S."/>
            <person name="Kuo A."/>
            <person name="Salamov A."/>
            <person name="Ahrendt S.R."/>
            <person name="Lipzen A."/>
            <person name="Sullivan W."/>
            <person name="Andreopoulos W.B."/>
            <person name="Clum A."/>
            <person name="Lindquist E."/>
            <person name="Daum C."/>
            <person name="Ramamoorthy G.K."/>
            <person name="Gryganskyi A."/>
            <person name="Culley D."/>
            <person name="Magnuson J.K."/>
            <person name="James T.Y."/>
            <person name="O'Malley M.A."/>
            <person name="Stajich J.E."/>
            <person name="Spatafora J.W."/>
            <person name="Visel A."/>
            <person name="Grigoriev I.V."/>
        </authorList>
    </citation>
    <scope>NUCLEOTIDE SEQUENCE [LARGE SCALE GENOMIC DNA]</scope>
    <source>
        <strain evidence="7 8">S4</strain>
    </source>
</reference>
<dbReference type="Pfam" id="PF00025">
    <property type="entry name" value="Arf"/>
    <property type="match status" value="1"/>
</dbReference>
<dbReference type="SUPFAM" id="SSF52540">
    <property type="entry name" value="P-loop containing nucleoside triphosphate hydrolases"/>
    <property type="match status" value="1"/>
</dbReference>
<dbReference type="GO" id="GO:0046872">
    <property type="term" value="F:metal ion binding"/>
    <property type="evidence" value="ECO:0007669"/>
    <property type="project" value="UniProtKB-KW"/>
</dbReference>
<sequence length="287" mass="33494">MVYCKCCGCITCFRCFESDKKKSDGIVFLTIGINNTGKTTFLHRMMNDKVEEPTPTWGFTTETVKFKKRNITLYDVGGSPSIRGIWVNYYAETYGIIFFIDVSDEECITQSKEILETILKDEKLKDKPILIFANKVDKIEKFEYMETYNKLNIESLISQGITSVNKILLYPCSSLLINKERDPRIDSGLEWLITRVNDDRSYIENKVKNDTKKQNREFILEQEEKQKRVEEYKKLRAQQEVDQKQQEQLVSNTTNNEEIPLISKDKSKSRSVRSVKVYPEEILPSPE</sequence>
<keyword evidence="2 3" id="KW-0342">GTP-binding</keyword>
<dbReference type="OrthoDB" id="14717at2759"/>
<dbReference type="Gene3D" id="3.40.50.300">
    <property type="entry name" value="P-loop containing nucleotide triphosphate hydrolases"/>
    <property type="match status" value="1"/>
</dbReference>
<dbReference type="CDD" id="cd00878">
    <property type="entry name" value="Arf_Arl"/>
    <property type="match status" value="1"/>
</dbReference>
<dbReference type="SMART" id="SM00178">
    <property type="entry name" value="SAR"/>
    <property type="match status" value="1"/>
</dbReference>
<dbReference type="PROSITE" id="PS51417">
    <property type="entry name" value="ARF"/>
    <property type="match status" value="1"/>
</dbReference>
<protein>
    <submittedName>
        <fullName evidence="7">p-loop containing nucleoside triphosphate hydrolase protein</fullName>
    </submittedName>
</protein>
<evidence type="ECO:0000256" key="4">
    <source>
        <dbReference type="PIRSR" id="PIRSR606689-2"/>
    </source>
</evidence>
<keyword evidence="4" id="KW-0479">Metal-binding</keyword>
<dbReference type="AlphaFoldDB" id="A0A1Y1WQ83"/>
<dbReference type="SMART" id="SM00177">
    <property type="entry name" value="ARF"/>
    <property type="match status" value="1"/>
</dbReference>
<dbReference type="GO" id="GO:0003924">
    <property type="term" value="F:GTPase activity"/>
    <property type="evidence" value="ECO:0007669"/>
    <property type="project" value="InterPro"/>
</dbReference>
<reference evidence="7 8" key="1">
    <citation type="submission" date="2016-08" db="EMBL/GenBank/DDBJ databases">
        <title>A Parts List for Fungal Cellulosomes Revealed by Comparative Genomics.</title>
        <authorList>
            <consortium name="DOE Joint Genome Institute"/>
            <person name="Haitjema C.H."/>
            <person name="Gilmore S.P."/>
            <person name="Henske J.K."/>
            <person name="Solomon K.V."/>
            <person name="De Groot R."/>
            <person name="Kuo A."/>
            <person name="Mondo S.J."/>
            <person name="Salamov A.A."/>
            <person name="Labutti K."/>
            <person name="Zhao Z."/>
            <person name="Chiniquy J."/>
            <person name="Barry K."/>
            <person name="Brewer H.M."/>
            <person name="Purvine S.O."/>
            <person name="Wright A.T."/>
            <person name="Boxma B."/>
            <person name="Van Alen T."/>
            <person name="Hackstein J.H."/>
            <person name="Baker S.E."/>
            <person name="Grigoriev I.V."/>
            <person name="O'Malley M.A."/>
        </authorList>
    </citation>
    <scope>NUCLEOTIDE SEQUENCE [LARGE SCALE GENOMIC DNA]</scope>
    <source>
        <strain evidence="7 8">S4</strain>
    </source>
</reference>
<accession>A0A1Y1WQ83</accession>
<dbReference type="STRING" id="1754192.A0A1Y1WQ83"/>
<keyword evidence="7" id="KW-0378">Hydrolase</keyword>